<proteinExistence type="predicted"/>
<name>A0AAN7P1H4_9COLE</name>
<comment type="caution">
    <text evidence="2">The sequence shown here is derived from an EMBL/GenBank/DDBJ whole genome shotgun (WGS) entry which is preliminary data.</text>
</comment>
<dbReference type="EMBL" id="JARPUR010000007">
    <property type="protein sequence ID" value="KAK4873173.1"/>
    <property type="molecule type" value="Genomic_DNA"/>
</dbReference>
<keyword evidence="3" id="KW-1185">Reference proteome</keyword>
<reference evidence="3" key="1">
    <citation type="submission" date="2023-01" db="EMBL/GenBank/DDBJ databases">
        <title>Key to firefly adult light organ development and bioluminescence: homeobox transcription factors regulate luciferase expression and transportation to peroxisome.</title>
        <authorList>
            <person name="Fu X."/>
        </authorList>
    </citation>
    <scope>NUCLEOTIDE SEQUENCE [LARGE SCALE GENOMIC DNA]</scope>
</reference>
<evidence type="ECO:0000313" key="3">
    <source>
        <dbReference type="Proteomes" id="UP001353858"/>
    </source>
</evidence>
<evidence type="ECO:0000256" key="1">
    <source>
        <dbReference type="SAM" id="Phobius"/>
    </source>
</evidence>
<keyword evidence="1" id="KW-0472">Membrane</keyword>
<feature type="transmembrane region" description="Helical" evidence="1">
    <location>
        <begin position="98"/>
        <end position="118"/>
    </location>
</feature>
<dbReference type="AlphaFoldDB" id="A0AAN7P1H4"/>
<organism evidence="2 3">
    <name type="scientific">Aquatica leii</name>
    <dbReference type="NCBI Taxonomy" id="1421715"/>
    <lineage>
        <taxon>Eukaryota</taxon>
        <taxon>Metazoa</taxon>
        <taxon>Ecdysozoa</taxon>
        <taxon>Arthropoda</taxon>
        <taxon>Hexapoda</taxon>
        <taxon>Insecta</taxon>
        <taxon>Pterygota</taxon>
        <taxon>Neoptera</taxon>
        <taxon>Endopterygota</taxon>
        <taxon>Coleoptera</taxon>
        <taxon>Polyphaga</taxon>
        <taxon>Elateriformia</taxon>
        <taxon>Elateroidea</taxon>
        <taxon>Lampyridae</taxon>
        <taxon>Luciolinae</taxon>
        <taxon>Aquatica</taxon>
    </lineage>
</organism>
<keyword evidence="1" id="KW-0812">Transmembrane</keyword>
<keyword evidence="1" id="KW-1133">Transmembrane helix</keyword>
<gene>
    <name evidence="2" type="ORF">RN001_015202</name>
</gene>
<sequence>MYQKSIQNIQRKAKLEFGSVTLEDQGRYICTSLKYHTSRILYIIVKAKNQTEQYFRRKRDLTETPIDIAFADKTNLYDNSNVLPLMFSKGSFNLRPHVMFIMIALFLISLMIIFAFVVKLCSRCKTPENRKIMQQAKVYSVSVGSMPNTRLYENF</sequence>
<accession>A0AAN7P1H4</accession>
<protein>
    <submittedName>
        <fullName evidence="2">Uncharacterized protein</fullName>
    </submittedName>
</protein>
<evidence type="ECO:0000313" key="2">
    <source>
        <dbReference type="EMBL" id="KAK4873173.1"/>
    </source>
</evidence>
<dbReference type="Proteomes" id="UP001353858">
    <property type="component" value="Unassembled WGS sequence"/>
</dbReference>